<dbReference type="Proteomes" id="UP000624041">
    <property type="component" value="Unassembled WGS sequence"/>
</dbReference>
<evidence type="ECO:0000313" key="2">
    <source>
        <dbReference type="EMBL" id="GGN63764.1"/>
    </source>
</evidence>
<dbReference type="RefSeq" id="WP_156855712.1">
    <property type="nucleotide sequence ID" value="NZ_BMOS01000028.1"/>
</dbReference>
<comment type="caution">
    <text evidence="2">The sequence shown here is derived from an EMBL/GenBank/DDBJ whole genome shotgun (WGS) entry which is preliminary data.</text>
</comment>
<organism evidence="2 3">
    <name type="scientific">Oceanobacillus indicireducens</name>
    <dbReference type="NCBI Taxonomy" id="1004261"/>
    <lineage>
        <taxon>Bacteria</taxon>
        <taxon>Bacillati</taxon>
        <taxon>Bacillota</taxon>
        <taxon>Bacilli</taxon>
        <taxon>Bacillales</taxon>
        <taxon>Bacillaceae</taxon>
        <taxon>Oceanobacillus</taxon>
    </lineage>
</organism>
<reference evidence="2" key="2">
    <citation type="submission" date="2020-09" db="EMBL/GenBank/DDBJ databases">
        <authorList>
            <person name="Sun Q."/>
            <person name="Ohkuma M."/>
        </authorList>
    </citation>
    <scope>NUCLEOTIDE SEQUENCE</scope>
    <source>
        <strain evidence="2">JCM 17251</strain>
    </source>
</reference>
<dbReference type="InterPro" id="IPR035903">
    <property type="entry name" value="HesB-like_dom_sf"/>
</dbReference>
<accession>A0A917Y1H0</accession>
<dbReference type="EMBL" id="BMOS01000028">
    <property type="protein sequence ID" value="GGN63764.1"/>
    <property type="molecule type" value="Genomic_DNA"/>
</dbReference>
<protein>
    <submittedName>
        <fullName evidence="2">Iron-sulfur cluster biosynthesis protein</fullName>
    </submittedName>
</protein>
<dbReference type="PIRSF" id="PIRSF034852">
    <property type="entry name" value="UCP034852"/>
    <property type="match status" value="1"/>
</dbReference>
<proteinExistence type="inferred from homology"/>
<dbReference type="SUPFAM" id="SSF89360">
    <property type="entry name" value="HesB-like domain"/>
    <property type="match status" value="1"/>
</dbReference>
<reference evidence="2" key="1">
    <citation type="journal article" date="2014" name="Int. J. Syst. Evol. Microbiol.">
        <title>Complete genome sequence of Corynebacterium casei LMG S-19264T (=DSM 44701T), isolated from a smear-ripened cheese.</title>
        <authorList>
            <consortium name="US DOE Joint Genome Institute (JGI-PGF)"/>
            <person name="Walter F."/>
            <person name="Albersmeier A."/>
            <person name="Kalinowski J."/>
            <person name="Ruckert C."/>
        </authorList>
    </citation>
    <scope>NUCLEOTIDE SEQUENCE</scope>
    <source>
        <strain evidence="2">JCM 17251</strain>
    </source>
</reference>
<dbReference type="InterPro" id="IPR008326">
    <property type="entry name" value="PdhI-like"/>
</dbReference>
<sequence>MKIQVSDKAHQWYIEEMGLEKGDSVRFFGKVYGKTEIHDNFSVAINIDRPNDPLVTETVDGITYFIEKSDDWFFSGYNFHVEYNEELDEVTYHFVE</sequence>
<evidence type="ECO:0000313" key="3">
    <source>
        <dbReference type="Proteomes" id="UP000624041"/>
    </source>
</evidence>
<dbReference type="AlphaFoldDB" id="A0A917Y1H0"/>
<keyword evidence="3" id="KW-1185">Reference proteome</keyword>
<gene>
    <name evidence="2" type="ORF">GCM10007971_30960</name>
</gene>
<comment type="similarity">
    <text evidence="1">Belongs to the HesB/IscA family.</text>
</comment>
<evidence type="ECO:0000256" key="1">
    <source>
        <dbReference type="ARBA" id="ARBA00006718"/>
    </source>
</evidence>
<name>A0A917Y1H0_9BACI</name>